<dbReference type="FunFam" id="3.30.420.40:FF:000805">
    <property type="entry name" value="Hexokinase-2"/>
    <property type="match status" value="1"/>
</dbReference>
<dbReference type="SUPFAM" id="SSF53067">
    <property type="entry name" value="Actin-like ATPase domain"/>
    <property type="match status" value="2"/>
</dbReference>
<comment type="pathway">
    <text evidence="1">Carbohydrate degradation; glycolysis; D-glyceraldehyde 3-phosphate and glycerone phosphate from D-glucose: step 1/4.</text>
</comment>
<dbReference type="GO" id="GO:0005739">
    <property type="term" value="C:mitochondrion"/>
    <property type="evidence" value="ECO:0007669"/>
    <property type="project" value="TreeGrafter"/>
</dbReference>
<name>A0A7S0ELF7_9EUKA</name>
<comment type="similarity">
    <text evidence="3 12">Belongs to the hexokinase family.</text>
</comment>
<dbReference type="UniPathway" id="UPA00109">
    <property type="reaction ID" value="UER00180"/>
</dbReference>
<reference evidence="16" key="1">
    <citation type="submission" date="2021-01" db="EMBL/GenBank/DDBJ databases">
        <authorList>
            <person name="Corre E."/>
            <person name="Pelletier E."/>
            <person name="Niang G."/>
            <person name="Scheremetjew M."/>
            <person name="Finn R."/>
            <person name="Kale V."/>
            <person name="Holt S."/>
            <person name="Cochrane G."/>
            <person name="Meng A."/>
            <person name="Brown T."/>
            <person name="Cohen L."/>
        </authorList>
    </citation>
    <scope>NUCLEOTIDE SEQUENCE</scope>
    <source>
        <strain evidence="16">CCMP1374</strain>
    </source>
</reference>
<organism evidence="16">
    <name type="scientific">Phaeocystis antarctica</name>
    <dbReference type="NCBI Taxonomy" id="33657"/>
    <lineage>
        <taxon>Eukaryota</taxon>
        <taxon>Haptista</taxon>
        <taxon>Haptophyta</taxon>
        <taxon>Prymnesiophyceae</taxon>
        <taxon>Phaeocystales</taxon>
        <taxon>Phaeocystaceae</taxon>
        <taxon>Phaeocystis</taxon>
    </lineage>
</organism>
<dbReference type="GO" id="GO:0006096">
    <property type="term" value="P:glycolytic process"/>
    <property type="evidence" value="ECO:0007669"/>
    <property type="project" value="UniProtKB-UniPathway"/>
</dbReference>
<dbReference type="GO" id="GO:0005524">
    <property type="term" value="F:ATP binding"/>
    <property type="evidence" value="ECO:0007669"/>
    <property type="project" value="UniProtKB-UniRule"/>
</dbReference>
<dbReference type="Pfam" id="PF00349">
    <property type="entry name" value="Hexokinase_1"/>
    <property type="match status" value="1"/>
</dbReference>
<keyword evidence="5 12" id="KW-0547">Nucleotide-binding</keyword>
<comment type="catalytic activity">
    <reaction evidence="11">
        <text>D-glucose + ATP = D-glucose 6-phosphate + ADP + H(+)</text>
        <dbReference type="Rhea" id="RHEA:17825"/>
        <dbReference type="ChEBI" id="CHEBI:4167"/>
        <dbReference type="ChEBI" id="CHEBI:15378"/>
        <dbReference type="ChEBI" id="CHEBI:30616"/>
        <dbReference type="ChEBI" id="CHEBI:61548"/>
        <dbReference type="ChEBI" id="CHEBI:456216"/>
        <dbReference type="EC" id="2.7.1.1"/>
    </reaction>
    <physiologicalReaction direction="left-to-right" evidence="11">
        <dbReference type="Rhea" id="RHEA:17826"/>
    </physiologicalReaction>
</comment>
<comment type="catalytic activity">
    <reaction evidence="10">
        <text>D-fructose + ATP = D-fructose 6-phosphate + ADP + H(+)</text>
        <dbReference type="Rhea" id="RHEA:16125"/>
        <dbReference type="ChEBI" id="CHEBI:15378"/>
        <dbReference type="ChEBI" id="CHEBI:30616"/>
        <dbReference type="ChEBI" id="CHEBI:37721"/>
        <dbReference type="ChEBI" id="CHEBI:61527"/>
        <dbReference type="ChEBI" id="CHEBI:456216"/>
        <dbReference type="EC" id="2.7.1.1"/>
    </reaction>
    <physiologicalReaction direction="left-to-right" evidence="10">
        <dbReference type="Rhea" id="RHEA:16126"/>
    </physiologicalReaction>
</comment>
<feature type="region of interest" description="Disordered" evidence="13">
    <location>
        <begin position="58"/>
        <end position="78"/>
    </location>
</feature>
<dbReference type="EC" id="2.7.1.-" evidence="12"/>
<evidence type="ECO:0000256" key="9">
    <source>
        <dbReference type="ARBA" id="ARBA00044613"/>
    </source>
</evidence>
<dbReference type="AlphaFoldDB" id="A0A7S0ELF7"/>
<evidence type="ECO:0000256" key="8">
    <source>
        <dbReference type="ARBA" id="ARBA00023152"/>
    </source>
</evidence>
<dbReference type="InterPro" id="IPR022672">
    <property type="entry name" value="Hexokinase_N"/>
</dbReference>
<dbReference type="GO" id="GO:0001678">
    <property type="term" value="P:intracellular glucose homeostasis"/>
    <property type="evidence" value="ECO:0007669"/>
    <property type="project" value="InterPro"/>
</dbReference>
<dbReference type="GO" id="GO:0005829">
    <property type="term" value="C:cytosol"/>
    <property type="evidence" value="ECO:0007669"/>
    <property type="project" value="TreeGrafter"/>
</dbReference>
<evidence type="ECO:0000256" key="13">
    <source>
        <dbReference type="SAM" id="MobiDB-lite"/>
    </source>
</evidence>
<dbReference type="InterPro" id="IPR022673">
    <property type="entry name" value="Hexokinase_C"/>
</dbReference>
<dbReference type="GO" id="GO:0005536">
    <property type="term" value="F:D-glucose binding"/>
    <property type="evidence" value="ECO:0007669"/>
    <property type="project" value="InterPro"/>
</dbReference>
<dbReference type="CDD" id="cd24018">
    <property type="entry name" value="ASKHA_NBD_HK_fungi"/>
    <property type="match status" value="1"/>
</dbReference>
<evidence type="ECO:0000256" key="10">
    <source>
        <dbReference type="ARBA" id="ARBA00047905"/>
    </source>
</evidence>
<dbReference type="GO" id="GO:0008865">
    <property type="term" value="F:fructokinase activity"/>
    <property type="evidence" value="ECO:0007669"/>
    <property type="project" value="TreeGrafter"/>
</dbReference>
<feature type="domain" description="Hexokinase C-terminal" evidence="15">
    <location>
        <begin position="301"/>
        <end position="540"/>
    </location>
</feature>
<evidence type="ECO:0000256" key="11">
    <source>
        <dbReference type="ARBA" id="ARBA00048160"/>
    </source>
</evidence>
<evidence type="ECO:0000256" key="12">
    <source>
        <dbReference type="RuleBase" id="RU362007"/>
    </source>
</evidence>
<gene>
    <name evidence="16" type="ORF">PANT1444_LOCUS8954</name>
</gene>
<evidence type="ECO:0000256" key="4">
    <source>
        <dbReference type="ARBA" id="ARBA00022679"/>
    </source>
</evidence>
<dbReference type="EMBL" id="HBEP01015751">
    <property type="protein sequence ID" value="CAD8485563.1"/>
    <property type="molecule type" value="Transcribed_RNA"/>
</dbReference>
<proteinExistence type="inferred from homology"/>
<protein>
    <recommendedName>
        <fullName evidence="12">Phosphotransferase</fullName>
        <ecNumber evidence="12">2.7.1.-</ecNumber>
    </recommendedName>
</protein>
<dbReference type="InterPro" id="IPR001312">
    <property type="entry name" value="Hexokinase"/>
</dbReference>
<dbReference type="InterPro" id="IPR043129">
    <property type="entry name" value="ATPase_NBD"/>
</dbReference>
<evidence type="ECO:0000259" key="14">
    <source>
        <dbReference type="Pfam" id="PF00349"/>
    </source>
</evidence>
<keyword evidence="7 12" id="KW-0067">ATP-binding</keyword>
<comment type="catalytic activity">
    <reaction evidence="9">
        <text>a D-hexose + ATP = a D-hexose 6-phosphate + ADP + H(+)</text>
        <dbReference type="Rhea" id="RHEA:22740"/>
        <dbReference type="ChEBI" id="CHEBI:4194"/>
        <dbReference type="ChEBI" id="CHEBI:15378"/>
        <dbReference type="ChEBI" id="CHEBI:30616"/>
        <dbReference type="ChEBI" id="CHEBI:229467"/>
        <dbReference type="ChEBI" id="CHEBI:456216"/>
        <dbReference type="EC" id="2.7.1.1"/>
    </reaction>
    <physiologicalReaction direction="left-to-right" evidence="9">
        <dbReference type="Rhea" id="RHEA:22741"/>
    </physiologicalReaction>
</comment>
<evidence type="ECO:0000256" key="2">
    <source>
        <dbReference type="ARBA" id="ARBA00005028"/>
    </source>
</evidence>
<evidence type="ECO:0000256" key="7">
    <source>
        <dbReference type="ARBA" id="ARBA00022840"/>
    </source>
</evidence>
<keyword evidence="8 12" id="KW-0324">Glycolysis</keyword>
<dbReference type="Pfam" id="PF03727">
    <property type="entry name" value="Hexokinase_2"/>
    <property type="match status" value="1"/>
</dbReference>
<dbReference type="Gene3D" id="3.40.367.20">
    <property type="match status" value="1"/>
</dbReference>
<dbReference type="Gene3D" id="3.30.420.40">
    <property type="match status" value="1"/>
</dbReference>
<dbReference type="PRINTS" id="PR00475">
    <property type="entry name" value="HEXOKINASE"/>
</dbReference>
<sequence length="541" mass="57058">MEFSPTQSHTSTPSSMWRRAMSMSWRGRAAMGAAASAAAFALPTAYAKPLPSFISQIGETPVGESRTGQVGGGGKERTESFNRADSFIDWQGAIDTDYVEALRMLRMSYKLPLDMMRSLATHFKAEAVAGLAGQQSSVRMLPTFVNKRVTGAERGDYYALDLGGTNFRVLRLTLEGGGVVGPVKSMKFAIPETAKTGTGAELFGFLADSVARFIALECGGDAKGVLGFTFSFPVEQSALDAGKLIMWNKGFSASGVVGEDVVQLLQTQLASRGIELQVTALANDTVGTMETAAYKDGAAAVGLILGTGTNAAYLEKTSRVPKWQGAPCEEMVINTEWGNLQMAGYRNVFDEIIDEATANPGVQTFEKMISGLYLGEICRTSILHPSVARGFSPAAAAQLRATFAAPSSFQSSLMASIEADHSPTLDEVDRLLHAAGVTACTVRDRALLHEACACVSTRAARLSATATAALLEHAQLDQGACTVAVDGTVFECYPRFKQRMEAALEELLPAAHSGHPSAAGIKLVLAKDGSGIGAAIIAALA</sequence>
<evidence type="ECO:0000313" key="16">
    <source>
        <dbReference type="EMBL" id="CAD8485563.1"/>
    </source>
</evidence>
<evidence type="ECO:0000259" key="15">
    <source>
        <dbReference type="Pfam" id="PF03727"/>
    </source>
</evidence>
<keyword evidence="4 12" id="KW-0808">Transferase</keyword>
<evidence type="ECO:0000256" key="5">
    <source>
        <dbReference type="ARBA" id="ARBA00022741"/>
    </source>
</evidence>
<evidence type="ECO:0000256" key="6">
    <source>
        <dbReference type="ARBA" id="ARBA00022777"/>
    </source>
</evidence>
<dbReference type="PANTHER" id="PTHR19443">
    <property type="entry name" value="HEXOKINASE"/>
    <property type="match status" value="1"/>
</dbReference>
<dbReference type="PANTHER" id="PTHR19443:SF16">
    <property type="entry name" value="HEXOKINASE TYPE 1-RELATED"/>
    <property type="match status" value="1"/>
</dbReference>
<evidence type="ECO:0000256" key="1">
    <source>
        <dbReference type="ARBA" id="ARBA00004888"/>
    </source>
</evidence>
<accession>A0A7S0ELF7</accession>
<comment type="pathway">
    <text evidence="2">Carbohydrate metabolism; hexose metabolism.</text>
</comment>
<dbReference type="PROSITE" id="PS51748">
    <property type="entry name" value="HEXOKINASE_2"/>
    <property type="match status" value="1"/>
</dbReference>
<dbReference type="GO" id="GO:0006006">
    <property type="term" value="P:glucose metabolic process"/>
    <property type="evidence" value="ECO:0007669"/>
    <property type="project" value="TreeGrafter"/>
</dbReference>
<keyword evidence="6 12" id="KW-0418">Kinase</keyword>
<dbReference type="GO" id="GO:0004340">
    <property type="term" value="F:glucokinase activity"/>
    <property type="evidence" value="ECO:0007669"/>
    <property type="project" value="TreeGrafter"/>
</dbReference>
<evidence type="ECO:0000256" key="3">
    <source>
        <dbReference type="ARBA" id="ARBA00009225"/>
    </source>
</evidence>
<feature type="domain" description="Hexokinase N-terminal" evidence="14">
    <location>
        <begin position="105"/>
        <end position="294"/>
    </location>
</feature>